<reference evidence="11" key="1">
    <citation type="journal article" date="2019" name="Int. J. Syst. Evol. Microbiol.">
        <title>The Global Catalogue of Microorganisms (GCM) 10K type strain sequencing project: providing services to taxonomists for standard genome sequencing and annotation.</title>
        <authorList>
            <consortium name="The Broad Institute Genomics Platform"/>
            <consortium name="The Broad Institute Genome Sequencing Center for Infectious Disease"/>
            <person name="Wu L."/>
            <person name="Ma J."/>
        </authorList>
    </citation>
    <scope>NUCLEOTIDE SEQUENCE [LARGE SCALE GENOMIC DNA]</scope>
    <source>
        <strain evidence="11">JCM 17442</strain>
    </source>
</reference>
<dbReference type="PROSITE" id="PS00974">
    <property type="entry name" value="MANNITOL_DHGENASE"/>
    <property type="match status" value="1"/>
</dbReference>
<feature type="domain" description="Mannitol dehydrogenase C-terminal" evidence="9">
    <location>
        <begin position="308"/>
        <end position="415"/>
    </location>
</feature>
<evidence type="ECO:0000256" key="7">
    <source>
        <dbReference type="SAM" id="MobiDB-lite"/>
    </source>
</evidence>
<evidence type="ECO:0000256" key="6">
    <source>
        <dbReference type="ARBA" id="ARBA00048615"/>
    </source>
</evidence>
<feature type="domain" description="Mannitol dehydrogenase N-terminal" evidence="8">
    <location>
        <begin position="38"/>
        <end position="299"/>
    </location>
</feature>
<evidence type="ECO:0000313" key="10">
    <source>
        <dbReference type="EMBL" id="GAA4264526.1"/>
    </source>
</evidence>
<evidence type="ECO:0000256" key="5">
    <source>
        <dbReference type="ARBA" id="ARBA00023027"/>
    </source>
</evidence>
<dbReference type="InterPro" id="IPR013328">
    <property type="entry name" value="6PGD_dom2"/>
</dbReference>
<dbReference type="InterPro" id="IPR050988">
    <property type="entry name" value="Mannitol_DH/Oxidoreductase"/>
</dbReference>
<organism evidence="10 11">
    <name type="scientific">Frondihabitans peucedani</name>
    <dbReference type="NCBI Taxonomy" id="598626"/>
    <lineage>
        <taxon>Bacteria</taxon>
        <taxon>Bacillati</taxon>
        <taxon>Actinomycetota</taxon>
        <taxon>Actinomycetes</taxon>
        <taxon>Micrococcales</taxon>
        <taxon>Microbacteriaceae</taxon>
        <taxon>Frondihabitans</taxon>
    </lineage>
</organism>
<dbReference type="InterPro" id="IPR013131">
    <property type="entry name" value="Mannitol_DH_N"/>
</dbReference>
<evidence type="ECO:0000259" key="8">
    <source>
        <dbReference type="Pfam" id="PF01232"/>
    </source>
</evidence>
<dbReference type="InterPro" id="IPR023027">
    <property type="entry name" value="Mannitol_DH_CS"/>
</dbReference>
<gene>
    <name evidence="10" type="ORF">GCM10022256_01380</name>
</gene>
<dbReference type="SUPFAM" id="SSF48179">
    <property type="entry name" value="6-phosphogluconate dehydrogenase C-terminal domain-like"/>
    <property type="match status" value="1"/>
</dbReference>
<sequence>MSEAEAGSGRVAGGASRPVGLGALSAEQRAVRDARERRIVHLGLGAFHRSHQAWFTQHVAEGSGGSGSSSGSASGSAPWGIVAFTGRRPDQADLLSRQDAVYTLLTRAADGATAELVDAIVEAHDGADAPRWRAALADPQTAVVTLTVTEAAYHRAPDGRIDLDDPDVAADAELLRRGAPEACTTAPGRLVDGLRARRDRGSGPVAVVCCDNLTDNGRMTRDMVLSLADEVDAGLGAWILREVSFVASMVDRITPATTDGDRADALALTGLDDPAVVVAEPFAEWVLSGRFPAGRPAWETAGARFVDDLEPYEQRKLWLLNAGHSLLAYLGLHLGHQTVDEAVGDPRCVEPLEQLWDEAAAELPLPADEIAAARAALGERFGNPRIRHRLQQIASDGSVKLPIRVVDPLRRRLARADGARAGAGGVAGSGIGPGAATLLAAWWLHVTGDPSLVADPRSGDFSADLGARDILRLVAPDLAGDDRLVTAVEEARARILRLSPADPATSSPSASSPLDTGVPA</sequence>
<dbReference type="PANTHER" id="PTHR43362:SF1">
    <property type="entry name" value="MANNITOL DEHYDROGENASE 2-RELATED"/>
    <property type="match status" value="1"/>
</dbReference>
<keyword evidence="5" id="KW-0520">NAD</keyword>
<comment type="similarity">
    <text evidence="1">Belongs to the mannitol dehydrogenase family.</text>
</comment>
<proteinExistence type="inferred from homology"/>
<dbReference type="PRINTS" id="PR00084">
    <property type="entry name" value="MTLDHDRGNASE"/>
</dbReference>
<comment type="catalytic activity">
    <reaction evidence="6">
        <text>D-mannitol 1-phosphate + NAD(+) = beta-D-fructose 6-phosphate + NADH + H(+)</text>
        <dbReference type="Rhea" id="RHEA:19661"/>
        <dbReference type="ChEBI" id="CHEBI:15378"/>
        <dbReference type="ChEBI" id="CHEBI:57540"/>
        <dbReference type="ChEBI" id="CHEBI:57634"/>
        <dbReference type="ChEBI" id="CHEBI:57945"/>
        <dbReference type="ChEBI" id="CHEBI:61381"/>
        <dbReference type="EC" id="1.1.1.17"/>
    </reaction>
</comment>
<dbReference type="SUPFAM" id="SSF51735">
    <property type="entry name" value="NAD(P)-binding Rossmann-fold domains"/>
    <property type="match status" value="1"/>
</dbReference>
<dbReference type="EC" id="1.1.1.17" evidence="2"/>
<dbReference type="InterPro" id="IPR013118">
    <property type="entry name" value="Mannitol_DH_C"/>
</dbReference>
<evidence type="ECO:0000259" key="9">
    <source>
        <dbReference type="Pfam" id="PF08125"/>
    </source>
</evidence>
<dbReference type="Proteomes" id="UP001501594">
    <property type="component" value="Unassembled WGS sequence"/>
</dbReference>
<dbReference type="Gene3D" id="1.10.1040.10">
    <property type="entry name" value="N-(1-d-carboxylethyl)-l-norvaline Dehydrogenase, domain 2"/>
    <property type="match status" value="1"/>
</dbReference>
<comment type="caution">
    <text evidence="10">The sequence shown here is derived from an EMBL/GenBank/DDBJ whole genome shotgun (WGS) entry which is preliminary data.</text>
</comment>
<dbReference type="Gene3D" id="3.40.50.720">
    <property type="entry name" value="NAD(P)-binding Rossmann-like Domain"/>
    <property type="match status" value="1"/>
</dbReference>
<accession>A0ABP8DWZ3</accession>
<feature type="region of interest" description="Disordered" evidence="7">
    <location>
        <begin position="499"/>
        <end position="520"/>
    </location>
</feature>
<evidence type="ECO:0000256" key="4">
    <source>
        <dbReference type="ARBA" id="ARBA00023002"/>
    </source>
</evidence>
<keyword evidence="11" id="KW-1185">Reference proteome</keyword>
<dbReference type="PANTHER" id="PTHR43362">
    <property type="entry name" value="MANNITOL DEHYDROGENASE DSF1-RELATED"/>
    <property type="match status" value="1"/>
</dbReference>
<evidence type="ECO:0000256" key="1">
    <source>
        <dbReference type="ARBA" id="ARBA00006541"/>
    </source>
</evidence>
<evidence type="ECO:0000256" key="2">
    <source>
        <dbReference type="ARBA" id="ARBA00012939"/>
    </source>
</evidence>
<dbReference type="Pfam" id="PF01232">
    <property type="entry name" value="Mannitol_dh"/>
    <property type="match status" value="1"/>
</dbReference>
<protein>
    <recommendedName>
        <fullName evidence="3">Mannitol-1-phosphate 5-dehydrogenase</fullName>
        <ecNumber evidence="2">1.1.1.17</ecNumber>
    </recommendedName>
</protein>
<dbReference type="InterPro" id="IPR000669">
    <property type="entry name" value="Mannitol_DH"/>
</dbReference>
<keyword evidence="4" id="KW-0560">Oxidoreductase</keyword>
<dbReference type="Pfam" id="PF08125">
    <property type="entry name" value="Mannitol_dh_C"/>
    <property type="match status" value="1"/>
</dbReference>
<dbReference type="EMBL" id="BAABAU010000001">
    <property type="protein sequence ID" value="GAA4264526.1"/>
    <property type="molecule type" value="Genomic_DNA"/>
</dbReference>
<dbReference type="InterPro" id="IPR036291">
    <property type="entry name" value="NAD(P)-bd_dom_sf"/>
</dbReference>
<evidence type="ECO:0000313" key="11">
    <source>
        <dbReference type="Proteomes" id="UP001501594"/>
    </source>
</evidence>
<name>A0ABP8DWZ3_9MICO</name>
<dbReference type="InterPro" id="IPR008927">
    <property type="entry name" value="6-PGluconate_DH-like_C_sf"/>
</dbReference>
<evidence type="ECO:0000256" key="3">
    <source>
        <dbReference type="ARBA" id="ARBA00016219"/>
    </source>
</evidence>